<feature type="domain" description="DUF3592" evidence="2">
    <location>
        <begin position="61"/>
        <end position="145"/>
    </location>
</feature>
<evidence type="ECO:0000313" key="3">
    <source>
        <dbReference type="EMBL" id="AAF12655.1"/>
    </source>
</evidence>
<proteinExistence type="predicted"/>
<keyword evidence="1" id="KW-0812">Transmembrane</keyword>
<dbReference type="AlphaFoldDB" id="Q9RZL3"/>
<dbReference type="HOGENOM" id="CLU_1370226_0_0_0"/>
<feature type="transmembrane region" description="Helical" evidence="1">
    <location>
        <begin position="153"/>
        <end position="173"/>
    </location>
</feature>
<dbReference type="Pfam" id="PF12158">
    <property type="entry name" value="DUF3592"/>
    <property type="match status" value="1"/>
</dbReference>
<geneLocation type="plasmid" evidence="4">
    <name>megaplasmid MP1</name>
</geneLocation>
<gene>
    <name evidence="3" type="ordered locus">DR_B0112</name>
</gene>
<organism evidence="3 4">
    <name type="scientific">Deinococcus radiodurans (strain ATCC 13939 / DSM 20539 / JCM 16871 / CCUG 27074 / LMG 4051 / NBRC 15346 / NCIMB 9279 / VKM B-1422 / R1)</name>
    <dbReference type="NCBI Taxonomy" id="243230"/>
    <lineage>
        <taxon>Bacteria</taxon>
        <taxon>Thermotogati</taxon>
        <taxon>Deinococcota</taxon>
        <taxon>Deinococci</taxon>
        <taxon>Deinococcales</taxon>
        <taxon>Deinococcaceae</taxon>
        <taxon>Deinococcus</taxon>
    </lineage>
</organism>
<accession>Q9RZL3</accession>
<dbReference type="EMBL" id="AE001826">
    <property type="protein sequence ID" value="AAF12655.1"/>
    <property type="molecule type" value="Genomic_DNA"/>
</dbReference>
<keyword evidence="1" id="KW-0472">Membrane</keyword>
<name>Q9RZL3_DEIRA</name>
<reference evidence="3 4" key="1">
    <citation type="journal article" date="1999" name="Science">
        <title>Genome sequence of the radioresistant bacterium Deinococcus radiodurans R1.</title>
        <authorList>
            <person name="White O."/>
            <person name="Eisen J.A."/>
            <person name="Heidelberg J.F."/>
            <person name="Hickey E.K."/>
            <person name="Peterson J.D."/>
            <person name="Dodson R.J."/>
            <person name="Haft D.H."/>
            <person name="Gwinn M.L."/>
            <person name="Nelson W.C."/>
            <person name="Richardson D.L."/>
            <person name="Moffat K.S."/>
            <person name="Qin H."/>
            <person name="Jiang L."/>
            <person name="Pamphile W."/>
            <person name="Crosby M."/>
            <person name="Shen M."/>
            <person name="Vamathevan J.J."/>
            <person name="Lam P."/>
            <person name="McDonald L."/>
            <person name="Utterback T."/>
            <person name="Zalewski C."/>
            <person name="Makarova K.S."/>
            <person name="Aravind L."/>
            <person name="Daly M.J."/>
            <person name="Minton K.W."/>
            <person name="Fleischmann R.D."/>
            <person name="Ketchum K.A."/>
            <person name="Nelson K.E."/>
            <person name="Salzberg S."/>
            <person name="Smith H.O."/>
            <person name="Venter J.C."/>
            <person name="Fraser C.M."/>
        </authorList>
    </citation>
    <scope>NUCLEOTIDE SEQUENCE [LARGE SCALE GENOMIC DNA]</scope>
    <source>
        <strain evidence="4">ATCC 13939 / DSM 20539 / JCM 16871 / LMG 4051 / NBRC 15346 / NCIMB 9279 / R1 / VKM B-1422</strain>
    </source>
</reference>
<keyword evidence="4" id="KW-1185">Reference proteome</keyword>
<dbReference type="Proteomes" id="UP000002524">
    <property type="component" value="Plasmid MP1"/>
</dbReference>
<sequence length="199" mass="22220">MTAVSLRYPLGMISLRWRSNDPRLVLLVMGGLFALGGGVMLMVHVQERTRLSTAQRTWQQTQALITRSQVRSVSDRHGVMYQPDVTYVYQSGGRNYQGIALDPLSDNNYRTSSFNAVQRSLQPYQEGTTVPLYFDPQNPGQSALSLTRSTPPLSLWLGVTFFLLGLSGLLIGARWRTKRRQIVTKPGHQDAKGSPGPRD</sequence>
<dbReference type="PIR" id="E75630">
    <property type="entry name" value="E75630"/>
</dbReference>
<dbReference type="InParanoid" id="Q9RZL3"/>
<keyword evidence="3" id="KW-0614">Plasmid</keyword>
<keyword evidence="1" id="KW-1133">Transmembrane helix</keyword>
<dbReference type="EnsemblBacteria" id="AAF12655">
    <property type="protein sequence ID" value="AAF12655"/>
    <property type="gene ID" value="DR_B0112"/>
</dbReference>
<evidence type="ECO:0000259" key="2">
    <source>
        <dbReference type="Pfam" id="PF12158"/>
    </source>
</evidence>
<dbReference type="InterPro" id="IPR021994">
    <property type="entry name" value="DUF3592"/>
</dbReference>
<protein>
    <recommendedName>
        <fullName evidence="2">DUF3592 domain-containing protein</fullName>
    </recommendedName>
</protein>
<dbReference type="KEGG" id="dra:DR_B0112"/>
<feature type="transmembrane region" description="Helical" evidence="1">
    <location>
        <begin position="24"/>
        <end position="43"/>
    </location>
</feature>
<evidence type="ECO:0000256" key="1">
    <source>
        <dbReference type="SAM" id="Phobius"/>
    </source>
</evidence>
<evidence type="ECO:0000313" key="4">
    <source>
        <dbReference type="Proteomes" id="UP000002524"/>
    </source>
</evidence>